<proteinExistence type="inferred from homology"/>
<reference evidence="12 13" key="1">
    <citation type="journal article" date="2017" name="G3 (Bethesda)">
        <title>First Draft Genome Sequence of the Pathogenic Fungus Lomentospora prolificans (Formerly Scedosporium prolificans).</title>
        <authorList>
            <person name="Luo R."/>
            <person name="Zimin A."/>
            <person name="Workman R."/>
            <person name="Fan Y."/>
            <person name="Pertea G."/>
            <person name="Grossman N."/>
            <person name="Wear M.P."/>
            <person name="Jia B."/>
            <person name="Miller H."/>
            <person name="Casadevall A."/>
            <person name="Timp W."/>
            <person name="Zhang S.X."/>
            <person name="Salzberg S.L."/>
        </authorList>
    </citation>
    <scope>NUCLEOTIDE SEQUENCE [LARGE SCALE GENOMIC DNA]</scope>
    <source>
        <strain evidence="12 13">JHH-5317</strain>
    </source>
</reference>
<comment type="subcellular location">
    <subcellularLocation>
        <location evidence="1">Membrane</location>
        <topology evidence="1">Lipid-anchor</topology>
        <topology evidence="1">GPI-anchor</topology>
    </subcellularLocation>
    <subcellularLocation>
        <location evidence="2">Secreted</location>
    </subcellularLocation>
</comment>
<evidence type="ECO:0000313" key="12">
    <source>
        <dbReference type="EMBL" id="PKS08636.1"/>
    </source>
</evidence>
<evidence type="ECO:0000256" key="3">
    <source>
        <dbReference type="ARBA" id="ARBA00010031"/>
    </source>
</evidence>
<name>A0A2N3N856_9PEZI</name>
<dbReference type="Proteomes" id="UP000233524">
    <property type="component" value="Unassembled WGS sequence"/>
</dbReference>
<evidence type="ECO:0000313" key="13">
    <source>
        <dbReference type="Proteomes" id="UP000233524"/>
    </source>
</evidence>
<comment type="similarity">
    <text evidence="3">Belongs to the RBT5 family.</text>
</comment>
<keyword evidence="5" id="KW-0472">Membrane</keyword>
<organism evidence="12 13">
    <name type="scientific">Lomentospora prolificans</name>
    <dbReference type="NCBI Taxonomy" id="41688"/>
    <lineage>
        <taxon>Eukaryota</taxon>
        <taxon>Fungi</taxon>
        <taxon>Dikarya</taxon>
        <taxon>Ascomycota</taxon>
        <taxon>Pezizomycotina</taxon>
        <taxon>Sordariomycetes</taxon>
        <taxon>Hypocreomycetidae</taxon>
        <taxon>Microascales</taxon>
        <taxon>Microascaceae</taxon>
        <taxon>Lomentospora</taxon>
    </lineage>
</organism>
<keyword evidence="5" id="KW-0325">Glycoprotein</keyword>
<dbReference type="VEuPathDB" id="FungiDB:jhhlp_005023"/>
<keyword evidence="6 10" id="KW-0732">Signal</keyword>
<protein>
    <recommendedName>
        <fullName evidence="11">CFEM domain-containing protein</fullName>
    </recommendedName>
</protein>
<dbReference type="Pfam" id="PF05730">
    <property type="entry name" value="CFEM"/>
    <property type="match status" value="1"/>
</dbReference>
<evidence type="ECO:0000256" key="6">
    <source>
        <dbReference type="ARBA" id="ARBA00022729"/>
    </source>
</evidence>
<keyword evidence="8" id="KW-0449">Lipoprotein</keyword>
<dbReference type="InterPro" id="IPR008427">
    <property type="entry name" value="Extracellular_membr_CFEM_dom"/>
</dbReference>
<dbReference type="InParanoid" id="A0A2N3N856"/>
<dbReference type="GO" id="GO:0098552">
    <property type="term" value="C:side of membrane"/>
    <property type="evidence" value="ECO:0007669"/>
    <property type="project" value="UniProtKB-KW"/>
</dbReference>
<evidence type="ECO:0000256" key="5">
    <source>
        <dbReference type="ARBA" id="ARBA00022622"/>
    </source>
</evidence>
<accession>A0A2N3N856</accession>
<gene>
    <name evidence="12" type="ORF">jhhlp_005023</name>
</gene>
<keyword evidence="13" id="KW-1185">Reference proteome</keyword>
<feature type="domain" description="CFEM" evidence="11">
    <location>
        <begin position="31"/>
        <end position="103"/>
    </location>
</feature>
<evidence type="ECO:0000259" key="11">
    <source>
        <dbReference type="Pfam" id="PF05730"/>
    </source>
</evidence>
<feature type="region of interest" description="Disordered" evidence="9">
    <location>
        <begin position="126"/>
        <end position="164"/>
    </location>
</feature>
<feature type="signal peptide" evidence="10">
    <location>
        <begin position="1"/>
        <end position="20"/>
    </location>
</feature>
<evidence type="ECO:0000256" key="8">
    <source>
        <dbReference type="ARBA" id="ARBA00023288"/>
    </source>
</evidence>
<sequence>MRALSPLITSLLLLTPGTYCQRIFINQVPEYSQLPVCAEVPLSQIVRNMVSGCGDGGRTTSYDCFCVASSTRFAKVISTAVASKCPADDGVSAALEVFDSFCQLRPGTTPITAVVNSSTLTSEAVQVTPDSGDIEASSKSSSESVSTYTPVRTQTGPISSSDLGSGTARVGWIGPGALVALQLALYTA</sequence>
<dbReference type="STRING" id="41688.A0A2N3N856"/>
<dbReference type="OrthoDB" id="3794517at2759"/>
<comment type="caution">
    <text evidence="12">The sequence shown here is derived from an EMBL/GenBank/DDBJ whole genome shotgun (WGS) entry which is preliminary data.</text>
</comment>
<dbReference type="AlphaFoldDB" id="A0A2N3N856"/>
<keyword evidence="4" id="KW-0964">Secreted</keyword>
<evidence type="ECO:0000256" key="2">
    <source>
        <dbReference type="ARBA" id="ARBA00004613"/>
    </source>
</evidence>
<feature type="compositionally biased region" description="Low complexity" evidence="9">
    <location>
        <begin position="137"/>
        <end position="146"/>
    </location>
</feature>
<feature type="compositionally biased region" description="Polar residues" evidence="9">
    <location>
        <begin position="147"/>
        <end position="164"/>
    </location>
</feature>
<evidence type="ECO:0000256" key="10">
    <source>
        <dbReference type="SAM" id="SignalP"/>
    </source>
</evidence>
<keyword evidence="7" id="KW-1015">Disulfide bond</keyword>
<dbReference type="GO" id="GO:0005576">
    <property type="term" value="C:extracellular region"/>
    <property type="evidence" value="ECO:0007669"/>
    <property type="project" value="UniProtKB-SubCell"/>
</dbReference>
<evidence type="ECO:0000256" key="7">
    <source>
        <dbReference type="ARBA" id="ARBA00023157"/>
    </source>
</evidence>
<dbReference type="EMBL" id="NLAX01000095">
    <property type="protein sequence ID" value="PKS08636.1"/>
    <property type="molecule type" value="Genomic_DNA"/>
</dbReference>
<feature type="chain" id="PRO_5014671909" description="CFEM domain-containing protein" evidence="10">
    <location>
        <begin position="21"/>
        <end position="188"/>
    </location>
</feature>
<evidence type="ECO:0000256" key="9">
    <source>
        <dbReference type="SAM" id="MobiDB-lite"/>
    </source>
</evidence>
<evidence type="ECO:0000256" key="4">
    <source>
        <dbReference type="ARBA" id="ARBA00022525"/>
    </source>
</evidence>
<evidence type="ECO:0000256" key="1">
    <source>
        <dbReference type="ARBA" id="ARBA00004589"/>
    </source>
</evidence>
<keyword evidence="5" id="KW-0336">GPI-anchor</keyword>